<dbReference type="SUPFAM" id="SSF54292">
    <property type="entry name" value="2Fe-2S ferredoxin-like"/>
    <property type="match status" value="1"/>
</dbReference>
<name>A0A1P8UFG6_9GAMM</name>
<dbReference type="GO" id="GO:0051536">
    <property type="term" value="F:iron-sulfur cluster binding"/>
    <property type="evidence" value="ECO:0007669"/>
    <property type="project" value="InterPro"/>
</dbReference>
<dbReference type="InterPro" id="IPR017938">
    <property type="entry name" value="Riboflavin_synthase-like_b-brl"/>
</dbReference>
<dbReference type="InterPro" id="IPR050415">
    <property type="entry name" value="MRET"/>
</dbReference>
<dbReference type="SUPFAM" id="SSF63380">
    <property type="entry name" value="Riboflavin synthase domain-like"/>
    <property type="match status" value="1"/>
</dbReference>
<evidence type="ECO:0000259" key="2">
    <source>
        <dbReference type="PROSITE" id="PS51384"/>
    </source>
</evidence>
<reference evidence="3 4" key="1">
    <citation type="submission" date="2017-01" db="EMBL/GenBank/DDBJ databases">
        <title>Draft sequence of Acidihalobacter ferrooxidans strain DSM 14175 (strain V8).</title>
        <authorList>
            <person name="Khaleque H.N."/>
            <person name="Ramsay J.P."/>
            <person name="Murphy R.J.T."/>
            <person name="Kaksonen A.H."/>
            <person name="Boxall N.J."/>
            <person name="Watkin E.L.J."/>
        </authorList>
    </citation>
    <scope>NUCLEOTIDE SEQUENCE [LARGE SCALE GENOMIC DNA]</scope>
    <source>
        <strain evidence="3 4">V8</strain>
    </source>
</reference>
<dbReference type="Proteomes" id="UP000243807">
    <property type="component" value="Chromosome"/>
</dbReference>
<dbReference type="PROSITE" id="PS51085">
    <property type="entry name" value="2FE2S_FER_2"/>
    <property type="match status" value="1"/>
</dbReference>
<proteinExistence type="predicted"/>
<dbReference type="InterPro" id="IPR008333">
    <property type="entry name" value="Cbr1-like_FAD-bd_dom"/>
</dbReference>
<dbReference type="KEGG" id="afy:BW247_05295"/>
<dbReference type="PROSITE" id="PS51384">
    <property type="entry name" value="FAD_FR"/>
    <property type="match status" value="1"/>
</dbReference>
<dbReference type="SUPFAM" id="SSF52343">
    <property type="entry name" value="Ferredoxin reductase-like, C-terminal NADP-linked domain"/>
    <property type="match status" value="1"/>
</dbReference>
<dbReference type="InterPro" id="IPR039261">
    <property type="entry name" value="FNR_nucleotide-bd"/>
</dbReference>
<evidence type="ECO:0000313" key="4">
    <source>
        <dbReference type="Proteomes" id="UP000243807"/>
    </source>
</evidence>
<dbReference type="EMBL" id="CP019434">
    <property type="protein sequence ID" value="APZ42583.1"/>
    <property type="molecule type" value="Genomic_DNA"/>
</dbReference>
<evidence type="ECO:0000259" key="1">
    <source>
        <dbReference type="PROSITE" id="PS51085"/>
    </source>
</evidence>
<gene>
    <name evidence="3" type="ORF">BW247_05295</name>
</gene>
<dbReference type="Gene3D" id="3.10.20.30">
    <property type="match status" value="1"/>
</dbReference>
<dbReference type="STRING" id="1765967.BW247_05295"/>
<dbReference type="InterPro" id="IPR036010">
    <property type="entry name" value="2Fe-2S_ferredoxin-like_sf"/>
</dbReference>
<evidence type="ECO:0000313" key="3">
    <source>
        <dbReference type="EMBL" id="APZ42583.1"/>
    </source>
</evidence>
<dbReference type="InterPro" id="IPR012675">
    <property type="entry name" value="Beta-grasp_dom_sf"/>
</dbReference>
<dbReference type="InterPro" id="IPR017927">
    <property type="entry name" value="FAD-bd_FR_type"/>
</dbReference>
<accession>A0A1P8UFG6</accession>
<keyword evidence="4" id="KW-1185">Reference proteome</keyword>
<sequence>MAHVSFDGTRHETLREESVLDTLERAGVQIPNVCRSGVCQSCLMRARAGQVPLAAQNGLKDTLREQGYFLACQCQPEDDLEVVLADEDAVGEIPVQLIGVEQLSQSVMRVTLEPQQEFEYRRGQFINLIREDGLRRSYSLSGCAANTDGILELHVRHIPGGAMSEWLMQAGPHQQLRVHGPYGSCFYVAGKTDQALLLIGAGTGLAPLYGIACDALAAGWSRLPRGAEFAASRAGAVLRRGRPRSGRCRSARCVARFRSTRWRRGARE</sequence>
<dbReference type="AlphaFoldDB" id="A0A1P8UFG6"/>
<dbReference type="PANTHER" id="PTHR47354">
    <property type="entry name" value="NADH OXIDOREDUCTASE HCR"/>
    <property type="match status" value="1"/>
</dbReference>
<dbReference type="PANTHER" id="PTHR47354:SF5">
    <property type="entry name" value="PROTEIN RFBI"/>
    <property type="match status" value="1"/>
</dbReference>
<dbReference type="CDD" id="cd00207">
    <property type="entry name" value="fer2"/>
    <property type="match status" value="1"/>
</dbReference>
<organism evidence="3 4">
    <name type="scientific">Acidihalobacter ferrooxydans</name>
    <dbReference type="NCBI Taxonomy" id="1765967"/>
    <lineage>
        <taxon>Bacteria</taxon>
        <taxon>Pseudomonadati</taxon>
        <taxon>Pseudomonadota</taxon>
        <taxon>Gammaproteobacteria</taxon>
        <taxon>Chromatiales</taxon>
        <taxon>Ectothiorhodospiraceae</taxon>
        <taxon>Acidihalobacter</taxon>
    </lineage>
</organism>
<protein>
    <recommendedName>
        <fullName evidence="5">2Fe-2S ferredoxin-type domain-containing protein</fullName>
    </recommendedName>
</protein>
<evidence type="ECO:0008006" key="5">
    <source>
        <dbReference type="Google" id="ProtNLM"/>
    </source>
</evidence>
<feature type="domain" description="2Fe-2S ferredoxin-type" evidence="1">
    <location>
        <begin position="2"/>
        <end position="88"/>
    </location>
</feature>
<dbReference type="GO" id="GO:0016491">
    <property type="term" value="F:oxidoreductase activity"/>
    <property type="evidence" value="ECO:0007669"/>
    <property type="project" value="InterPro"/>
</dbReference>
<feature type="domain" description="FAD-binding FR-type" evidence="2">
    <location>
        <begin position="90"/>
        <end position="188"/>
    </location>
</feature>
<dbReference type="Gene3D" id="2.40.30.10">
    <property type="entry name" value="Translation factors"/>
    <property type="match status" value="1"/>
</dbReference>
<dbReference type="Pfam" id="PF00111">
    <property type="entry name" value="Fer2"/>
    <property type="match status" value="1"/>
</dbReference>
<dbReference type="Pfam" id="PF00970">
    <property type="entry name" value="FAD_binding_6"/>
    <property type="match status" value="1"/>
</dbReference>
<dbReference type="InterPro" id="IPR001041">
    <property type="entry name" value="2Fe-2S_ferredoxin-type"/>
</dbReference>